<dbReference type="InterPro" id="IPR023296">
    <property type="entry name" value="Glyco_hydro_beta-prop_sf"/>
</dbReference>
<accession>A0AA39GGE2</accession>
<feature type="active site" description="Proton acceptor" evidence="4">
    <location>
        <position position="16"/>
    </location>
</feature>
<dbReference type="Pfam" id="PF04616">
    <property type="entry name" value="Glyco_hydro_43"/>
    <property type="match status" value="1"/>
</dbReference>
<protein>
    <recommendedName>
        <fullName evidence="7">Beta-xylosidase C-terminal Concanavalin A-like domain-containing protein</fullName>
    </recommendedName>
</protein>
<dbReference type="EMBL" id="JAPDFR010000005">
    <property type="protein sequence ID" value="KAK0386546.1"/>
    <property type="molecule type" value="Genomic_DNA"/>
</dbReference>
<proteinExistence type="inferred from homology"/>
<dbReference type="GO" id="GO:0004553">
    <property type="term" value="F:hydrolase activity, hydrolyzing O-glycosyl compounds"/>
    <property type="evidence" value="ECO:0007669"/>
    <property type="project" value="InterPro"/>
</dbReference>
<sequence length="512" mass="57301">MSTMPVNPIIPGYAPDPSIVLVDGTYFLVNSNFHAFPGLPIYVSEDLISWKQIGNALNRREQMSLKETDTLLYPQKTGSVLLATGGLYAPTIRHHNGTFYIVCTNVLHEGPTAEKDRCENFILSTTDIWNSKWSDPVYFEFRGIDPSLLFDDDGRVYVHGSRGPGPGTTINQFELDVKTGKKLSEEKTIWKGTGGIYPEGPHIYKKDGWYYCMISEGGTHENHMITVARSKDVWGPYEANPNNPILTARGTDEYIQYTGHCDCFQDKKGEWWGVCLGVRKDKQGRFIMGRETFLTKCSWPEGDWPKFERVPNNPGGLTRQASVPGLTAAPMADYIYFRDVDLSRFSWSDEENVMIRGGPVDMTDKYESPALVGKRQRKLDGATSATCRPKSGSWAANVKAGLASYKDEHRFVRIYYDTSAGAIAYELKNLAKKIHKTSQTSVEEPGSIKLTIEYEESQYRLLYKIGSGDEVCLGTIDTIELTGPDFVGPVVGPFVVTGGEDFEVEFRDLQVD</sequence>
<dbReference type="AlphaFoldDB" id="A0AA39GGE2"/>
<dbReference type="InterPro" id="IPR013320">
    <property type="entry name" value="ConA-like_dom_sf"/>
</dbReference>
<feature type="site" description="Important for catalytic activity, responsible for pKa modulation of the active site Glu and correct orientation of both the proton donor and substrate" evidence="5">
    <location>
        <position position="145"/>
    </location>
</feature>
<dbReference type="Proteomes" id="UP001175261">
    <property type="component" value="Unassembled WGS sequence"/>
</dbReference>
<evidence type="ECO:0000259" key="7">
    <source>
        <dbReference type="Pfam" id="PF17851"/>
    </source>
</evidence>
<evidence type="ECO:0000313" key="8">
    <source>
        <dbReference type="EMBL" id="KAK0386546.1"/>
    </source>
</evidence>
<keyword evidence="3 6" id="KW-0326">Glycosidase</keyword>
<dbReference type="InterPro" id="IPR051795">
    <property type="entry name" value="Glycosyl_Hydrlase_43"/>
</dbReference>
<evidence type="ECO:0000256" key="2">
    <source>
        <dbReference type="ARBA" id="ARBA00022801"/>
    </source>
</evidence>
<evidence type="ECO:0000256" key="1">
    <source>
        <dbReference type="ARBA" id="ARBA00009865"/>
    </source>
</evidence>
<dbReference type="SUPFAM" id="SSF75005">
    <property type="entry name" value="Arabinanase/levansucrase/invertase"/>
    <property type="match status" value="1"/>
</dbReference>
<evidence type="ECO:0000256" key="5">
    <source>
        <dbReference type="PIRSR" id="PIRSR606710-2"/>
    </source>
</evidence>
<evidence type="ECO:0000256" key="4">
    <source>
        <dbReference type="PIRSR" id="PIRSR606710-1"/>
    </source>
</evidence>
<dbReference type="CDD" id="cd18617">
    <property type="entry name" value="GH43_XynB-like"/>
    <property type="match status" value="1"/>
</dbReference>
<evidence type="ECO:0000256" key="6">
    <source>
        <dbReference type="RuleBase" id="RU361187"/>
    </source>
</evidence>
<evidence type="ECO:0000256" key="3">
    <source>
        <dbReference type="ARBA" id="ARBA00023295"/>
    </source>
</evidence>
<dbReference type="InterPro" id="IPR006710">
    <property type="entry name" value="Glyco_hydro_43"/>
</dbReference>
<dbReference type="Gene3D" id="2.60.120.200">
    <property type="match status" value="1"/>
</dbReference>
<dbReference type="InterPro" id="IPR041542">
    <property type="entry name" value="GH43_C2"/>
</dbReference>
<gene>
    <name evidence="8" type="ORF">NLU13_6381</name>
</gene>
<dbReference type="GO" id="GO:0005975">
    <property type="term" value="P:carbohydrate metabolic process"/>
    <property type="evidence" value="ECO:0007669"/>
    <property type="project" value="InterPro"/>
</dbReference>
<dbReference type="PANTHER" id="PTHR42812">
    <property type="entry name" value="BETA-XYLOSIDASE"/>
    <property type="match status" value="1"/>
</dbReference>
<keyword evidence="9" id="KW-1185">Reference proteome</keyword>
<dbReference type="Gene3D" id="2.115.10.20">
    <property type="entry name" value="Glycosyl hydrolase domain, family 43"/>
    <property type="match status" value="1"/>
</dbReference>
<keyword evidence="2 6" id="KW-0378">Hydrolase</keyword>
<comment type="similarity">
    <text evidence="1 6">Belongs to the glycosyl hydrolase 43 family.</text>
</comment>
<evidence type="ECO:0000313" key="9">
    <source>
        <dbReference type="Proteomes" id="UP001175261"/>
    </source>
</evidence>
<comment type="caution">
    <text evidence="8">The sequence shown here is derived from an EMBL/GenBank/DDBJ whole genome shotgun (WGS) entry which is preliminary data.</text>
</comment>
<dbReference type="PANTHER" id="PTHR42812:SF12">
    <property type="entry name" value="BETA-XYLOSIDASE-RELATED"/>
    <property type="match status" value="1"/>
</dbReference>
<feature type="active site" description="Proton donor" evidence="4">
    <location>
        <position position="199"/>
    </location>
</feature>
<name>A0AA39GGE2_SARSR</name>
<reference evidence="8" key="1">
    <citation type="submission" date="2022-10" db="EMBL/GenBank/DDBJ databases">
        <title>Determination and structural analysis of whole genome sequence of Sarocladium strictum F4-1.</title>
        <authorList>
            <person name="Hu L."/>
            <person name="Jiang Y."/>
        </authorList>
    </citation>
    <scope>NUCLEOTIDE SEQUENCE</scope>
    <source>
        <strain evidence="8">F4-1</strain>
    </source>
</reference>
<dbReference type="Pfam" id="PF17851">
    <property type="entry name" value="GH43_C2"/>
    <property type="match status" value="1"/>
</dbReference>
<dbReference type="SUPFAM" id="SSF49899">
    <property type="entry name" value="Concanavalin A-like lectins/glucanases"/>
    <property type="match status" value="1"/>
</dbReference>
<organism evidence="8 9">
    <name type="scientific">Sarocladium strictum</name>
    <name type="common">Black bundle disease fungus</name>
    <name type="synonym">Acremonium strictum</name>
    <dbReference type="NCBI Taxonomy" id="5046"/>
    <lineage>
        <taxon>Eukaryota</taxon>
        <taxon>Fungi</taxon>
        <taxon>Dikarya</taxon>
        <taxon>Ascomycota</taxon>
        <taxon>Pezizomycotina</taxon>
        <taxon>Sordariomycetes</taxon>
        <taxon>Hypocreomycetidae</taxon>
        <taxon>Hypocreales</taxon>
        <taxon>Sarocladiaceae</taxon>
        <taxon>Sarocladium</taxon>
    </lineage>
</organism>
<feature type="domain" description="Beta-xylosidase C-terminal Concanavalin A-like" evidence="7">
    <location>
        <begin position="355"/>
        <end position="498"/>
    </location>
</feature>